<reference evidence="1 2" key="1">
    <citation type="submission" date="2021-03" db="EMBL/GenBank/DDBJ databases">
        <title>Genomic Encyclopedia of Type Strains, Phase IV (KMG-IV): sequencing the most valuable type-strain genomes for metagenomic binning, comparative biology and taxonomic classification.</title>
        <authorList>
            <person name="Goeker M."/>
        </authorList>
    </citation>
    <scope>NUCLEOTIDE SEQUENCE [LARGE SCALE GENOMIC DNA]</scope>
    <source>
        <strain evidence="1 2">DSM 24004</strain>
    </source>
</reference>
<dbReference type="EMBL" id="JAGGKS010000006">
    <property type="protein sequence ID" value="MBP1926350.1"/>
    <property type="molecule type" value="Genomic_DNA"/>
</dbReference>
<keyword evidence="2" id="KW-1185">Reference proteome</keyword>
<dbReference type="SUPFAM" id="SSF50814">
    <property type="entry name" value="Lipocalins"/>
    <property type="match status" value="1"/>
</dbReference>
<evidence type="ECO:0000313" key="1">
    <source>
        <dbReference type="EMBL" id="MBP1926350.1"/>
    </source>
</evidence>
<dbReference type="Pfam" id="PF09148">
    <property type="entry name" value="DUF1934"/>
    <property type="match status" value="1"/>
</dbReference>
<dbReference type="InterPro" id="IPR012674">
    <property type="entry name" value="Calycin"/>
</dbReference>
<protein>
    <submittedName>
        <fullName evidence="1">Uncharacterized beta-barrel protein YwiB (DUF1934 family)</fullName>
    </submittedName>
</protein>
<dbReference type="InterPro" id="IPR015231">
    <property type="entry name" value="DUF1934"/>
</dbReference>
<name>A0ABS4GF76_9FIRM</name>
<dbReference type="Proteomes" id="UP001519342">
    <property type="component" value="Unassembled WGS sequence"/>
</dbReference>
<organism evidence="1 2">
    <name type="scientific">Sedimentibacter acidaminivorans</name>
    <dbReference type="NCBI Taxonomy" id="913099"/>
    <lineage>
        <taxon>Bacteria</taxon>
        <taxon>Bacillati</taxon>
        <taxon>Bacillota</taxon>
        <taxon>Tissierellia</taxon>
        <taxon>Sedimentibacter</taxon>
    </lineage>
</organism>
<evidence type="ECO:0000313" key="2">
    <source>
        <dbReference type="Proteomes" id="UP001519342"/>
    </source>
</evidence>
<dbReference type="RefSeq" id="WP_209512084.1">
    <property type="nucleotide sequence ID" value="NZ_JAGGKS010000006.1"/>
</dbReference>
<gene>
    <name evidence="1" type="ORF">J2Z76_002215</name>
</gene>
<proteinExistence type="predicted"/>
<comment type="caution">
    <text evidence="1">The sequence shown here is derived from an EMBL/GenBank/DDBJ whole genome shotgun (WGS) entry which is preliminary data.</text>
</comment>
<sequence length="140" mass="16030">MEEVKIKITTIQTIDDAGNEDNIEMITEATLDKIDDCFIINYDESGLTETEGSRTRLKIYKNKMLLTKIGSFSSKMKFEEGNSYSDFYTTPYGSFDLDFLTVSYINNLDDNGRGSIEVEYKIVFGKTGESYNKLKINIYN</sequence>
<accession>A0ABS4GF76</accession>
<dbReference type="Gene3D" id="2.40.128.20">
    <property type="match status" value="1"/>
</dbReference>